<feature type="compositionally biased region" description="Polar residues" evidence="14">
    <location>
        <begin position="532"/>
        <end position="545"/>
    </location>
</feature>
<dbReference type="EC" id="2.7.13.3" evidence="3"/>
<evidence type="ECO:0000259" key="16">
    <source>
        <dbReference type="PROSITE" id="PS50109"/>
    </source>
</evidence>
<evidence type="ECO:0000256" key="3">
    <source>
        <dbReference type="ARBA" id="ARBA00012438"/>
    </source>
</evidence>
<dbReference type="Pfam" id="PF00069">
    <property type="entry name" value="Pkinase"/>
    <property type="match status" value="1"/>
</dbReference>
<evidence type="ECO:0000256" key="4">
    <source>
        <dbReference type="ARBA" id="ARBA00022475"/>
    </source>
</evidence>
<dbReference type="InterPro" id="IPR041664">
    <property type="entry name" value="AAA_16"/>
</dbReference>
<dbReference type="PANTHER" id="PTHR43047:SF46">
    <property type="entry name" value="HISTIDINE KINASE_RESPONSE REGULATOR, PUTATIVE (AFU_ORTHOLOGUE AFUA_3G12550)-RELATED"/>
    <property type="match status" value="1"/>
</dbReference>
<evidence type="ECO:0000256" key="9">
    <source>
        <dbReference type="ARBA" id="ARBA00022777"/>
    </source>
</evidence>
<accession>A0A6A5T1E8</accession>
<evidence type="ECO:0000259" key="15">
    <source>
        <dbReference type="PROSITE" id="PS50011"/>
    </source>
</evidence>
<dbReference type="SUPFAM" id="SSF55874">
    <property type="entry name" value="ATPase domain of HSP90 chaperone/DNA topoisomerase II/histidine kinase"/>
    <property type="match status" value="1"/>
</dbReference>
<dbReference type="GO" id="GO:0005886">
    <property type="term" value="C:plasma membrane"/>
    <property type="evidence" value="ECO:0007669"/>
    <property type="project" value="UniProtKB-SubCell"/>
</dbReference>
<evidence type="ECO:0000313" key="18">
    <source>
        <dbReference type="EMBL" id="KAF1945762.1"/>
    </source>
</evidence>
<feature type="compositionally biased region" description="Polar residues" evidence="14">
    <location>
        <begin position="2136"/>
        <end position="2148"/>
    </location>
</feature>
<keyword evidence="10" id="KW-0067">ATP-binding</keyword>
<evidence type="ECO:0000256" key="2">
    <source>
        <dbReference type="ARBA" id="ARBA00004651"/>
    </source>
</evidence>
<dbReference type="InterPro" id="IPR005467">
    <property type="entry name" value="His_kinase_dom"/>
</dbReference>
<dbReference type="FunFam" id="3.30.565.10:FF:000010">
    <property type="entry name" value="Sensor histidine kinase RcsC"/>
    <property type="match status" value="1"/>
</dbReference>
<dbReference type="Proteomes" id="UP000800038">
    <property type="component" value="Unassembled WGS sequence"/>
</dbReference>
<evidence type="ECO:0000256" key="12">
    <source>
        <dbReference type="ARBA" id="ARBA00023136"/>
    </source>
</evidence>
<dbReference type="PANTHER" id="PTHR43047">
    <property type="entry name" value="TWO-COMPONENT HISTIDINE PROTEIN KINASE"/>
    <property type="match status" value="1"/>
</dbReference>
<feature type="domain" description="Protein kinase" evidence="15">
    <location>
        <begin position="83"/>
        <end position="391"/>
    </location>
</feature>
<comment type="subcellular location">
    <subcellularLocation>
        <location evidence="2">Cell membrane</location>
        <topology evidence="2">Multi-pass membrane protein</topology>
    </subcellularLocation>
</comment>
<dbReference type="InterPro" id="IPR000719">
    <property type="entry name" value="Prot_kinase_dom"/>
</dbReference>
<evidence type="ECO:0000256" key="11">
    <source>
        <dbReference type="ARBA" id="ARBA00022989"/>
    </source>
</evidence>
<dbReference type="Pfam" id="PF13191">
    <property type="entry name" value="AAA_16"/>
    <property type="match status" value="1"/>
</dbReference>
<dbReference type="InterPro" id="IPR001789">
    <property type="entry name" value="Sig_transdc_resp-reg_receiver"/>
</dbReference>
<dbReference type="FunFam" id="3.30.450.40:FF:000044">
    <property type="entry name" value="Putative sensor histidine kinase/response regulator"/>
    <property type="match status" value="1"/>
</dbReference>
<keyword evidence="9 18" id="KW-0418">Kinase</keyword>
<evidence type="ECO:0000259" key="17">
    <source>
        <dbReference type="PROSITE" id="PS50110"/>
    </source>
</evidence>
<keyword evidence="12" id="KW-0472">Membrane</keyword>
<feature type="domain" description="Response regulatory" evidence="17">
    <location>
        <begin position="2162"/>
        <end position="2285"/>
    </location>
</feature>
<dbReference type="SUPFAM" id="SSF56112">
    <property type="entry name" value="Protein kinase-like (PK-like)"/>
    <property type="match status" value="1"/>
</dbReference>
<evidence type="ECO:0000256" key="1">
    <source>
        <dbReference type="ARBA" id="ARBA00000085"/>
    </source>
</evidence>
<dbReference type="Gene3D" id="3.30.565.10">
    <property type="entry name" value="Histidine kinase-like ATPase, C-terminal domain"/>
    <property type="match status" value="1"/>
</dbReference>
<dbReference type="GO" id="GO:0009927">
    <property type="term" value="F:histidine phosphotransfer kinase activity"/>
    <property type="evidence" value="ECO:0007669"/>
    <property type="project" value="TreeGrafter"/>
</dbReference>
<keyword evidence="19" id="KW-1185">Reference proteome</keyword>
<evidence type="ECO:0000256" key="6">
    <source>
        <dbReference type="ARBA" id="ARBA00022679"/>
    </source>
</evidence>
<dbReference type="PROSITE" id="PS50109">
    <property type="entry name" value="HIS_KIN"/>
    <property type="match status" value="1"/>
</dbReference>
<feature type="compositionally biased region" description="Polar residues" evidence="14">
    <location>
        <begin position="2346"/>
        <end position="2359"/>
    </location>
</feature>
<dbReference type="SMART" id="SM00065">
    <property type="entry name" value="GAF"/>
    <property type="match status" value="1"/>
</dbReference>
<dbReference type="Pfam" id="PF01590">
    <property type="entry name" value="GAF"/>
    <property type="match status" value="1"/>
</dbReference>
<dbReference type="GO" id="GO:0000155">
    <property type="term" value="F:phosphorelay sensor kinase activity"/>
    <property type="evidence" value="ECO:0007669"/>
    <property type="project" value="InterPro"/>
</dbReference>
<evidence type="ECO:0000313" key="19">
    <source>
        <dbReference type="Proteomes" id="UP000800038"/>
    </source>
</evidence>
<protein>
    <recommendedName>
        <fullName evidence="3">histidine kinase</fullName>
        <ecNumber evidence="3">2.7.13.3</ecNumber>
    </recommendedName>
</protein>
<feature type="modified residue" description="4-aspartylphosphate" evidence="13">
    <location>
        <position position="2216"/>
    </location>
</feature>
<dbReference type="Gene3D" id="3.40.50.2300">
    <property type="match status" value="1"/>
</dbReference>
<dbReference type="Gene3D" id="1.10.510.10">
    <property type="entry name" value="Transferase(Phosphotransferase) domain 1"/>
    <property type="match status" value="1"/>
</dbReference>
<keyword evidence="11" id="KW-1133">Transmembrane helix</keyword>
<keyword evidence="7" id="KW-0812">Transmembrane</keyword>
<feature type="compositionally biased region" description="Polar residues" evidence="14">
    <location>
        <begin position="2310"/>
        <end position="2321"/>
    </location>
</feature>
<evidence type="ECO:0000256" key="7">
    <source>
        <dbReference type="ARBA" id="ARBA00022692"/>
    </source>
</evidence>
<dbReference type="InterPro" id="IPR036097">
    <property type="entry name" value="HisK_dim/P_sf"/>
</dbReference>
<feature type="region of interest" description="Disordered" evidence="14">
    <location>
        <begin position="505"/>
        <end position="545"/>
    </location>
</feature>
<dbReference type="InterPro" id="IPR003018">
    <property type="entry name" value="GAF"/>
</dbReference>
<proteinExistence type="predicted"/>
<feature type="domain" description="Histidine kinase" evidence="16">
    <location>
        <begin position="1893"/>
        <end position="2115"/>
    </location>
</feature>
<dbReference type="FunFam" id="3.40.50.2300:FF:000285">
    <property type="entry name" value="Putative sensor histidine kinase/response regulator"/>
    <property type="match status" value="1"/>
</dbReference>
<dbReference type="InterPro" id="IPR004358">
    <property type="entry name" value="Sig_transdc_His_kin-like_C"/>
</dbReference>
<dbReference type="CDD" id="cd17546">
    <property type="entry name" value="REC_hyHK_CKI1_RcsC-like"/>
    <property type="match status" value="1"/>
</dbReference>
<dbReference type="Pfam" id="PF00072">
    <property type="entry name" value="Response_reg"/>
    <property type="match status" value="1"/>
</dbReference>
<feature type="region of interest" description="Disordered" evidence="14">
    <location>
        <begin position="49"/>
        <end position="93"/>
    </location>
</feature>
<keyword evidence="6" id="KW-0808">Transferase</keyword>
<evidence type="ECO:0000256" key="10">
    <source>
        <dbReference type="ARBA" id="ARBA00022840"/>
    </source>
</evidence>
<evidence type="ECO:0000256" key="13">
    <source>
        <dbReference type="PROSITE-ProRule" id="PRU00169"/>
    </source>
</evidence>
<dbReference type="SMART" id="SM00448">
    <property type="entry name" value="REC"/>
    <property type="match status" value="1"/>
</dbReference>
<dbReference type="FunFam" id="1.10.510.10:FF:000579">
    <property type="entry name" value="Sensor histidine kinase/response regulator, putative"/>
    <property type="match status" value="1"/>
</dbReference>
<dbReference type="SUPFAM" id="SSF52172">
    <property type="entry name" value="CheY-like"/>
    <property type="match status" value="1"/>
</dbReference>
<keyword evidence="4" id="KW-1003">Cell membrane</keyword>
<feature type="region of interest" description="Disordered" evidence="14">
    <location>
        <begin position="2305"/>
        <end position="2372"/>
    </location>
</feature>
<feature type="compositionally biased region" description="Basic and acidic residues" evidence="14">
    <location>
        <begin position="2363"/>
        <end position="2372"/>
    </location>
</feature>
<evidence type="ECO:0000256" key="8">
    <source>
        <dbReference type="ARBA" id="ARBA00022741"/>
    </source>
</evidence>
<dbReference type="FunFam" id="1.10.287.130:FF:000003">
    <property type="entry name" value="Histidine kinase"/>
    <property type="match status" value="1"/>
</dbReference>
<dbReference type="EMBL" id="ML976007">
    <property type="protein sequence ID" value="KAF1945762.1"/>
    <property type="molecule type" value="Genomic_DNA"/>
</dbReference>
<gene>
    <name evidence="18" type="ORF">EJ02DRAFT_473679</name>
</gene>
<dbReference type="PROSITE" id="PS50110">
    <property type="entry name" value="RESPONSE_REGULATORY"/>
    <property type="match status" value="1"/>
</dbReference>
<evidence type="ECO:0000256" key="5">
    <source>
        <dbReference type="ARBA" id="ARBA00022553"/>
    </source>
</evidence>
<dbReference type="PROSITE" id="PS50011">
    <property type="entry name" value="PROTEIN_KINASE_DOM"/>
    <property type="match status" value="1"/>
</dbReference>
<dbReference type="InterPro" id="IPR029016">
    <property type="entry name" value="GAF-like_dom_sf"/>
</dbReference>
<dbReference type="SUPFAM" id="SSF47384">
    <property type="entry name" value="Homodimeric domain of signal transducing histidine kinase"/>
    <property type="match status" value="1"/>
</dbReference>
<dbReference type="GO" id="GO:0005524">
    <property type="term" value="F:ATP binding"/>
    <property type="evidence" value="ECO:0007669"/>
    <property type="project" value="UniProtKB-KW"/>
</dbReference>
<dbReference type="InterPro" id="IPR003594">
    <property type="entry name" value="HATPase_dom"/>
</dbReference>
<dbReference type="OrthoDB" id="60033at2759"/>
<dbReference type="Pfam" id="PF00512">
    <property type="entry name" value="HisKA"/>
    <property type="match status" value="1"/>
</dbReference>
<feature type="compositionally biased region" description="Basic and acidic residues" evidence="14">
    <location>
        <begin position="49"/>
        <end position="59"/>
    </location>
</feature>
<dbReference type="SMART" id="SM00388">
    <property type="entry name" value="HisKA"/>
    <property type="match status" value="1"/>
</dbReference>
<dbReference type="CDD" id="cd00082">
    <property type="entry name" value="HisKA"/>
    <property type="match status" value="1"/>
</dbReference>
<sequence length="2372" mass="263673">MPTSGAPGRTARFSHLFARLQELQNYVWDPEIEPFHSSYDNWHFFGHEKRPPARKERPVSRGRSSVTSATSSHSSDTSRPALVRTHKSSGSDASAITVQAHSSNTTAAAPLAGRPVVCRVSTHTLRLEREFQLSKLVVRNSDPGCKHFLRPIEFVRLPAKAGEEQLVASIFEAPGPNFLKDLVTFGPNWYNFNNTENNWQSHTLQPNPNRGVPLLTFLDFAVGSVECLEILHHGHEIVHGEIRGDAFHFGDTGAVKLINFGSGARSFENGLTSAGWSALSREVGIELKLAFVSPEQTGRMPAEPDARTDIYSLGILFYTMLCGQTPFDGTTALDVMQNVISKRIAPVSSKRMDIPEMLSEVIQRMTQRNIEERYHSTSGLKFDLIRIRELLCEGDADGLKAFHVGSKDISCFFNLPLKQIGREKEVKAIVDVIERVSKRRRTSVKTLNHMSSNSSFSDQRLEVPFDDFSDSTSSRDSESRLNSFSADGSVVMEAVRSIHQLSQESIAQPDASTPDGGMETRPQLRPTHRGRSNNSIEGSFAPSRSYQATDSLRTLASTRKLRRRARCEVIAISGATGLGKSRLVQSVQSSARSAGYFAMAKFDPAKKAPFDPILRLLSSLFRQIFSEADVTTKFHNNLRQYLKFNGVWPVLQTYLDLPEWLLDTGLKNPQQKDLEFSKGMHRRASSPAIHCGGAGHTAEAWLRSGGASKSSRFINVFIDVLRLLATEKLCIWSLEDVHNADQESAELIHHIVQAKIPLVLMFTYIDEETLSPQLSPLLRSATKVQLLPFTEAQTADYVAETLHRDHQYILPLVAVVQEKSRGNIFYIREILDTCHRKKCVSYSWRENTWLFDLDKVFEVFESPEYGSSVTTDFIIKRLAELPSASRKLLAWASIFGGTFSFELLKKLLRPTDKPAADARLPLLDENESAVTALNGALDAYVLMAAEQDARFRFSHDRYLTAAANLSENEWDTQLMHFTIARMISSGEEFHEDLALGSKALYMRSRHICLAAELIKAKEVSRAPFRDILYQAGETACESGAKSTGIYYFAHSLMLLQDDPWDDNQPDVSYQETLQLFIRSAECYWHQGMLEEALSLIRTTFKNARGPIDMASSFVLQSRVFAIRGDSFGAFQSLKDCLSLLGSPIPSTTWEACDAEFQKIYAILQDTDKDELLMRHSPADNRLLMTMGPVFIELISAAWWSNSLLFYQATLKLVNEHLEQGTFSQAALAYVHLGTIAAGRFKMTQFAVDLGAIAKRLFQMFPQDYYTLGRGQTLHPFFVGHLEVPLGDLIPKLEGALQTSLVAGDRILTLLNLGIQAHFRVMASYDVVELEAWIEEAPIDMTNWHRDLRGGVILMACRQYARALQGKTGTCDAAFVFSDQEHSEVAYVDFLEKTASNPKRPKSIYLATKLPILALFGFIPEAVTLGELLLPMLSSLWCVRLNYSVRFHLSLAYMAMLRDDPENARREEMIQHVQDTLKLLESCCVVTDVNYRGWMHLLTAVLAEVNVDPPSALQNYEAAMDHSECNGFVLDEAFSHELYAEWLVRKKAYRAARHSLKDCISTYRRMSAYGKANQVASKYEWLLRGGASLTTMDVAVQTTIIDTGNTPFRLERNEDHEQYLGAETAVDRTQNWIVPDTGRRHESSQDLHTGFSAVGLDMLDLSSILESSHVLSSELVIDKLMAKMAAIILESTGGTLCGIVIEDSKIEWSIACVATNEPDNESGFSAGVTSFPASQPLDTVDDVVARQVTLYTLRFREIVFVQNLLEDDRFSNVSDSYLQRNPEGKAVICIPIVHSDNLLGSIYVEGPPNSFTERNTQVLRLLVNQISISLANALLFKEVERVSASNEAMLEMQKRALAQARAAEIKAKEAEAIAIRNMTLKEEAAKAKSLFLANVSHELRTPLNGVIGMSELLKASPLNGEQAGYADSIRVCADTLLSIINDLLDYSKLEAGKMNVMEMPLSLNETITEVVRALAYTNAERGLKTIEQLELDPEMLVMGDPVRLHQILMNLLSNSYKFTPRGSVTVRAIIDKEAEDWVDVTCSVIDTGIGIPDEQKKKLFLPFSQIESSSARSYGGTGLGLSICKALIENVMNGKIWLESTPGVGTSVSFALRFQKVPKAQAANRPKTRDPDPMARFSSQGNGHEQSSGACIDLSKIPRKELRICIAEDNLINQRIAISFVQKLGFKCDAYLDGFKTIDALERASDNGRPFHLILMDVQMPHCDGYEATKLIRKHPNPEINNILIIAMTASAIQGDREKCLDSGMNNYLAKPVRALTLKALLESYLSKGSDGEETNLTPEANQLVKKASTETETLSQATNSGLDIKKKAGGDGEGAGDGAGAAKTPSRPSSVRTITTQHVLPNGKKEPVLPSE</sequence>
<dbReference type="SMART" id="SM00220">
    <property type="entry name" value="S_TKc"/>
    <property type="match status" value="1"/>
</dbReference>
<name>A0A6A5T1E8_9PLEO</name>
<dbReference type="SUPFAM" id="SSF55781">
    <property type="entry name" value="GAF domain-like"/>
    <property type="match status" value="1"/>
</dbReference>
<organism evidence="18 19">
    <name type="scientific">Clathrospora elynae</name>
    <dbReference type="NCBI Taxonomy" id="706981"/>
    <lineage>
        <taxon>Eukaryota</taxon>
        <taxon>Fungi</taxon>
        <taxon>Dikarya</taxon>
        <taxon>Ascomycota</taxon>
        <taxon>Pezizomycotina</taxon>
        <taxon>Dothideomycetes</taxon>
        <taxon>Pleosporomycetidae</taxon>
        <taxon>Pleosporales</taxon>
        <taxon>Diademaceae</taxon>
        <taxon>Clathrospora</taxon>
    </lineage>
</organism>
<dbReference type="InterPro" id="IPR011006">
    <property type="entry name" value="CheY-like_superfamily"/>
</dbReference>
<dbReference type="SMART" id="SM00387">
    <property type="entry name" value="HATPase_c"/>
    <property type="match status" value="1"/>
</dbReference>
<dbReference type="CDD" id="cd16922">
    <property type="entry name" value="HATPase_EvgS-ArcB-TorS-like"/>
    <property type="match status" value="1"/>
</dbReference>
<reference evidence="18" key="1">
    <citation type="journal article" date="2020" name="Stud. Mycol.">
        <title>101 Dothideomycetes genomes: a test case for predicting lifestyles and emergence of pathogens.</title>
        <authorList>
            <person name="Haridas S."/>
            <person name="Albert R."/>
            <person name="Binder M."/>
            <person name="Bloem J."/>
            <person name="Labutti K."/>
            <person name="Salamov A."/>
            <person name="Andreopoulos B."/>
            <person name="Baker S."/>
            <person name="Barry K."/>
            <person name="Bills G."/>
            <person name="Bluhm B."/>
            <person name="Cannon C."/>
            <person name="Castanera R."/>
            <person name="Culley D."/>
            <person name="Daum C."/>
            <person name="Ezra D."/>
            <person name="Gonzalez J."/>
            <person name="Henrissat B."/>
            <person name="Kuo A."/>
            <person name="Liang C."/>
            <person name="Lipzen A."/>
            <person name="Lutzoni F."/>
            <person name="Magnuson J."/>
            <person name="Mondo S."/>
            <person name="Nolan M."/>
            <person name="Ohm R."/>
            <person name="Pangilinan J."/>
            <person name="Park H.-J."/>
            <person name="Ramirez L."/>
            <person name="Alfaro M."/>
            <person name="Sun H."/>
            <person name="Tritt A."/>
            <person name="Yoshinaga Y."/>
            <person name="Zwiers L.-H."/>
            <person name="Turgeon B."/>
            <person name="Goodwin S."/>
            <person name="Spatafora J."/>
            <person name="Crous P."/>
            <person name="Grigoriev I."/>
        </authorList>
    </citation>
    <scope>NUCLEOTIDE SEQUENCE</scope>
    <source>
        <strain evidence="18">CBS 161.51</strain>
    </source>
</reference>
<keyword evidence="8" id="KW-0547">Nucleotide-binding</keyword>
<dbReference type="InterPro" id="IPR003661">
    <property type="entry name" value="HisK_dim/P_dom"/>
</dbReference>
<dbReference type="InterPro" id="IPR036890">
    <property type="entry name" value="HATPase_C_sf"/>
</dbReference>
<dbReference type="InterPro" id="IPR011009">
    <property type="entry name" value="Kinase-like_dom_sf"/>
</dbReference>
<evidence type="ECO:0000256" key="14">
    <source>
        <dbReference type="SAM" id="MobiDB-lite"/>
    </source>
</evidence>
<dbReference type="PRINTS" id="PR00344">
    <property type="entry name" value="BCTRLSENSOR"/>
</dbReference>
<dbReference type="Pfam" id="PF02518">
    <property type="entry name" value="HATPase_c"/>
    <property type="match status" value="1"/>
</dbReference>
<feature type="compositionally biased region" description="Low complexity" evidence="14">
    <location>
        <begin position="61"/>
        <end position="79"/>
    </location>
</feature>
<comment type="catalytic activity">
    <reaction evidence="1">
        <text>ATP + protein L-histidine = ADP + protein N-phospho-L-histidine.</text>
        <dbReference type="EC" id="2.7.13.3"/>
    </reaction>
</comment>
<feature type="region of interest" description="Disordered" evidence="14">
    <location>
        <begin position="2118"/>
        <end position="2149"/>
    </location>
</feature>
<keyword evidence="5 13" id="KW-0597">Phosphoprotein</keyword>
<dbReference type="Gene3D" id="3.30.450.40">
    <property type="match status" value="1"/>
</dbReference>
<dbReference type="Gene3D" id="1.10.287.130">
    <property type="match status" value="1"/>
</dbReference>